<evidence type="ECO:0000313" key="2">
    <source>
        <dbReference type="EMBL" id="GFH25130.1"/>
    </source>
</evidence>
<proteinExistence type="predicted"/>
<reference evidence="2 3" key="1">
    <citation type="submission" date="2020-02" db="EMBL/GenBank/DDBJ databases">
        <title>Draft genome sequence of Haematococcus lacustris strain NIES-144.</title>
        <authorList>
            <person name="Morimoto D."/>
            <person name="Nakagawa S."/>
            <person name="Yoshida T."/>
            <person name="Sawayama S."/>
        </authorList>
    </citation>
    <scope>NUCLEOTIDE SEQUENCE [LARGE SCALE GENOMIC DNA]</scope>
    <source>
        <strain evidence="2 3">NIES-144</strain>
    </source>
</reference>
<evidence type="ECO:0000313" key="3">
    <source>
        <dbReference type="Proteomes" id="UP000485058"/>
    </source>
</evidence>
<gene>
    <name evidence="2" type="ORF">HaLaN_23044</name>
</gene>
<name>A0A699ZV76_HAELA</name>
<protein>
    <submittedName>
        <fullName evidence="2">Uncharacterized protein</fullName>
    </submittedName>
</protein>
<feature type="region of interest" description="Disordered" evidence="1">
    <location>
        <begin position="1"/>
        <end position="32"/>
    </location>
</feature>
<feature type="non-terminal residue" evidence="2">
    <location>
        <position position="1"/>
    </location>
</feature>
<organism evidence="2 3">
    <name type="scientific">Haematococcus lacustris</name>
    <name type="common">Green alga</name>
    <name type="synonym">Haematococcus pluvialis</name>
    <dbReference type="NCBI Taxonomy" id="44745"/>
    <lineage>
        <taxon>Eukaryota</taxon>
        <taxon>Viridiplantae</taxon>
        <taxon>Chlorophyta</taxon>
        <taxon>core chlorophytes</taxon>
        <taxon>Chlorophyceae</taxon>
        <taxon>CS clade</taxon>
        <taxon>Chlamydomonadales</taxon>
        <taxon>Haematococcaceae</taxon>
        <taxon>Haematococcus</taxon>
    </lineage>
</organism>
<dbReference type="EMBL" id="BLLF01002728">
    <property type="protein sequence ID" value="GFH25130.1"/>
    <property type="molecule type" value="Genomic_DNA"/>
</dbReference>
<sequence>CCGQGASRLLGEEQRRSGPGVPQGIPGGRVRGQGRVWQVRSGARHAGAVWGRGRWQDPLLLQ</sequence>
<keyword evidence="3" id="KW-1185">Reference proteome</keyword>
<evidence type="ECO:0000256" key="1">
    <source>
        <dbReference type="SAM" id="MobiDB-lite"/>
    </source>
</evidence>
<dbReference type="Proteomes" id="UP000485058">
    <property type="component" value="Unassembled WGS sequence"/>
</dbReference>
<dbReference type="AlphaFoldDB" id="A0A699ZV76"/>
<comment type="caution">
    <text evidence="2">The sequence shown here is derived from an EMBL/GenBank/DDBJ whole genome shotgun (WGS) entry which is preliminary data.</text>
</comment>
<feature type="non-terminal residue" evidence="2">
    <location>
        <position position="62"/>
    </location>
</feature>
<accession>A0A699ZV76</accession>